<dbReference type="InterPro" id="IPR006829">
    <property type="entry name" value="LXG_dom"/>
</dbReference>
<accession>A0A3R9L7F0</accession>
<comment type="similarity">
    <text evidence="1">In the N-terminal section; belongs to the LXG family.</text>
</comment>
<dbReference type="EMBL" id="RJPI01000012">
    <property type="protein sequence ID" value="RSJ61693.1"/>
    <property type="molecule type" value="Genomic_DNA"/>
</dbReference>
<comment type="caution">
    <text evidence="3">The sequence shown here is derived from an EMBL/GenBank/DDBJ whole genome shotgun (WGS) entry which is preliminary data.</text>
</comment>
<dbReference type="Proteomes" id="UP000280648">
    <property type="component" value="Unassembled WGS sequence"/>
</dbReference>
<organism evidence="3 4">
    <name type="scientific">Streptococcus oralis</name>
    <dbReference type="NCBI Taxonomy" id="1303"/>
    <lineage>
        <taxon>Bacteria</taxon>
        <taxon>Bacillati</taxon>
        <taxon>Bacillota</taxon>
        <taxon>Bacilli</taxon>
        <taxon>Lactobacillales</taxon>
        <taxon>Streptococcaceae</taxon>
        <taxon>Streptococcus</taxon>
    </lineage>
</organism>
<sequence length="498" mass="54151">MQGAAYDSGKQYGMNVITPLLKGAIMYTELLSEAVPGLPSKYRSEVGDDDLDSEVLESEIRSLESSLHSIRGMYNAMVGDESTSASTLSSLSNRMDDLLKQRNEKMDKLRKLNMFAGNSNDVFSVGEGSSLVDNLAQNLQTGLSQIQTEFASFSGTFPKHSVNTLGWVQNIESEWENKVKIDGDYKKVLEKIKDGKELSEDDVKALEAYRKRYRRNLPDSVNNALKNYVEKETNDLVKMISNTLEAYKRGEISEEAINDVFNFLQQNGINISLEDLKKTSGKLLEDSLISKLSDKWSELATEYYTSYMLPYQVPYLINGLKSQIGNTLTKYGLSALLSTAPGSTVNKIVGESIEKIGDAVIPFVNKLSGFLGDAKFAKALPFGLGAGLDFAGQLLGGEELGDAAIKTGGHLGVSLLATALLGPGGWAFGATVVGSMAFDYLYDKYGDKVVEFSGDVWDGTKKVVGDTMKSVSDTAEKIWDSAGDAVNGFFSGLGSVFN</sequence>
<evidence type="ECO:0000313" key="4">
    <source>
        <dbReference type="Proteomes" id="UP000280648"/>
    </source>
</evidence>
<proteinExistence type="inferred from homology"/>
<protein>
    <submittedName>
        <fullName evidence="3">Ribonuclease</fullName>
        <ecNumber evidence="3">3.1.-.-</ecNumber>
    </submittedName>
</protein>
<gene>
    <name evidence="3" type="ORF">D8803_08240</name>
</gene>
<dbReference type="AlphaFoldDB" id="A0A3R9L7F0"/>
<dbReference type="EC" id="3.1.-.-" evidence="3"/>
<keyword evidence="3" id="KW-0378">Hydrolase</keyword>
<reference evidence="3 4" key="1">
    <citation type="submission" date="2018-11" db="EMBL/GenBank/DDBJ databases">
        <title>Species Designations Belie Phenotypic and Genotypic Heterogeneity in Oral Streptococci.</title>
        <authorList>
            <person name="Velsko I."/>
        </authorList>
    </citation>
    <scope>NUCLEOTIDE SEQUENCE [LARGE SCALE GENOMIC DNA]</scope>
    <source>
        <strain evidence="3 4">BCC26</strain>
    </source>
</reference>
<name>A0A3R9L7F0_STROR</name>
<dbReference type="PROSITE" id="PS51756">
    <property type="entry name" value="LXG"/>
    <property type="match status" value="1"/>
</dbReference>
<evidence type="ECO:0000256" key="1">
    <source>
        <dbReference type="ARBA" id="ARBA00034117"/>
    </source>
</evidence>
<dbReference type="RefSeq" id="WP_223805122.1">
    <property type="nucleotide sequence ID" value="NZ_RJPI01000012.1"/>
</dbReference>
<dbReference type="GO" id="GO:0016787">
    <property type="term" value="F:hydrolase activity"/>
    <property type="evidence" value="ECO:0007669"/>
    <property type="project" value="UniProtKB-KW"/>
</dbReference>
<evidence type="ECO:0000313" key="3">
    <source>
        <dbReference type="EMBL" id="RSJ61693.1"/>
    </source>
</evidence>
<feature type="domain" description="LXG" evidence="2">
    <location>
        <begin position="1"/>
        <end position="188"/>
    </location>
</feature>
<evidence type="ECO:0000259" key="2">
    <source>
        <dbReference type="PROSITE" id="PS51756"/>
    </source>
</evidence>